<sequence>MSIALKEILGLVGKLDDTPGDETSRERFRVFLKENITEVGQIRDYIEECLRNSGDQYNRALQDLVNYLGHFLGFEVTFGRYHGVQNKIGFDGLWKSPTPFFIVVEAKTTDIYAIKTATLIGYVDALISEKEISDWDHAIGLYVIGRPDAELRQLDNAILAEKRTHQLRIISVESLLSLAELFNEYDVSHEDILAVLRPSGTTVDLIVDLMARLVAQRHVEEETKEETTKKVEITGVERQYWLTPVKSDEEQTADECIQSLVGEEKIYAFGERTPGRRHLKLGDYICFYSTGKGVIAHAQIDSFPERKEHPKVHHSERYPWIFHVKDAYLYLENPIVIDSTLRSQLDAFKNRELNKSWAWFVQATRRITEHDFKVLTGGQQESIISK</sequence>
<name>A0A7G9ZAC1_9EURY</name>
<dbReference type="Gene3D" id="3.10.590.10">
    <property type="entry name" value="ph1033 like domains"/>
    <property type="match status" value="1"/>
</dbReference>
<reference evidence="1" key="1">
    <citation type="submission" date="2020-06" db="EMBL/GenBank/DDBJ databases">
        <title>Unique genomic features of the anaerobic methanotrophic archaea.</title>
        <authorList>
            <person name="Chadwick G.L."/>
            <person name="Skennerton C.T."/>
            <person name="Laso-Perez R."/>
            <person name="Leu A.O."/>
            <person name="Speth D.R."/>
            <person name="Yu H."/>
            <person name="Morgan-Lang C."/>
            <person name="Hatzenpichler R."/>
            <person name="Goudeau D."/>
            <person name="Malmstrom R."/>
            <person name="Brazelton W.J."/>
            <person name="Woyke T."/>
            <person name="Hallam S.J."/>
            <person name="Tyson G.W."/>
            <person name="Wegener G."/>
            <person name="Boetius A."/>
            <person name="Orphan V."/>
        </authorList>
    </citation>
    <scope>NUCLEOTIDE SEQUENCE</scope>
</reference>
<evidence type="ECO:0008006" key="2">
    <source>
        <dbReference type="Google" id="ProtNLM"/>
    </source>
</evidence>
<dbReference type="EMBL" id="MT631682">
    <property type="protein sequence ID" value="QNO57205.1"/>
    <property type="molecule type" value="Genomic_DNA"/>
</dbReference>
<gene>
    <name evidence="1" type="ORF">LOCNCDEO_00016</name>
</gene>
<accession>A0A7G9ZAC1</accession>
<dbReference type="AlphaFoldDB" id="A0A7G9ZAC1"/>
<dbReference type="InterPro" id="IPR015947">
    <property type="entry name" value="PUA-like_sf"/>
</dbReference>
<organism evidence="1">
    <name type="scientific">Candidatus Methanophaga sp. ANME-1 ERB7</name>
    <dbReference type="NCBI Taxonomy" id="2759913"/>
    <lineage>
        <taxon>Archaea</taxon>
        <taxon>Methanobacteriati</taxon>
        <taxon>Methanobacteriota</taxon>
        <taxon>Stenosarchaea group</taxon>
        <taxon>Methanomicrobia</taxon>
        <taxon>Candidatus Methanophagales</taxon>
        <taxon>Candidatus Methanophagaceae</taxon>
        <taxon>Candidatus Methanophaga</taxon>
    </lineage>
</organism>
<protein>
    <recommendedName>
        <fullName evidence="2">EVE domain-containing protein</fullName>
    </recommendedName>
</protein>
<evidence type="ECO:0000313" key="1">
    <source>
        <dbReference type="EMBL" id="QNO57205.1"/>
    </source>
</evidence>
<proteinExistence type="predicted"/>
<dbReference type="SUPFAM" id="SSF88697">
    <property type="entry name" value="PUA domain-like"/>
    <property type="match status" value="1"/>
</dbReference>